<evidence type="ECO:0000256" key="1">
    <source>
        <dbReference type="SAM" id="MobiDB-lite"/>
    </source>
</evidence>
<gene>
    <name evidence="2" type="ORF">JTE90_010097</name>
</gene>
<evidence type="ECO:0000313" key="3">
    <source>
        <dbReference type="Proteomes" id="UP000827092"/>
    </source>
</evidence>
<dbReference type="EMBL" id="JAFNEN010000651">
    <property type="protein sequence ID" value="KAG8179067.1"/>
    <property type="molecule type" value="Genomic_DNA"/>
</dbReference>
<evidence type="ECO:0000313" key="2">
    <source>
        <dbReference type="EMBL" id="KAG8179067.1"/>
    </source>
</evidence>
<feature type="region of interest" description="Disordered" evidence="1">
    <location>
        <begin position="1"/>
        <end position="78"/>
    </location>
</feature>
<sequence>MEEVKPSSSFHTLMEEYESTKKALGEAEETLKRITGRNPDQFNGPMNKDEEIQGPKPEEDSPDEAEPSAKKPSLQSTVVANLKDVKSRKDTIQEQNVNSKVKARCLLPS</sequence>
<keyword evidence="3" id="KW-1185">Reference proteome</keyword>
<organism evidence="2 3">
    <name type="scientific">Oedothorax gibbosus</name>
    <dbReference type="NCBI Taxonomy" id="931172"/>
    <lineage>
        <taxon>Eukaryota</taxon>
        <taxon>Metazoa</taxon>
        <taxon>Ecdysozoa</taxon>
        <taxon>Arthropoda</taxon>
        <taxon>Chelicerata</taxon>
        <taxon>Arachnida</taxon>
        <taxon>Araneae</taxon>
        <taxon>Araneomorphae</taxon>
        <taxon>Entelegynae</taxon>
        <taxon>Araneoidea</taxon>
        <taxon>Linyphiidae</taxon>
        <taxon>Erigoninae</taxon>
        <taxon>Oedothorax</taxon>
    </lineage>
</organism>
<accession>A0AAV6U3M8</accession>
<name>A0AAV6U3M8_9ARAC</name>
<comment type="caution">
    <text evidence="2">The sequence shown here is derived from an EMBL/GenBank/DDBJ whole genome shotgun (WGS) entry which is preliminary data.</text>
</comment>
<dbReference type="Proteomes" id="UP000827092">
    <property type="component" value="Unassembled WGS sequence"/>
</dbReference>
<feature type="compositionally biased region" description="Polar residues" evidence="1">
    <location>
        <begin position="1"/>
        <end position="11"/>
    </location>
</feature>
<protein>
    <submittedName>
        <fullName evidence="2">Uncharacterized protein</fullName>
    </submittedName>
</protein>
<feature type="compositionally biased region" description="Basic and acidic residues" evidence="1">
    <location>
        <begin position="18"/>
        <end position="32"/>
    </location>
</feature>
<dbReference type="AlphaFoldDB" id="A0AAV6U3M8"/>
<proteinExistence type="predicted"/>
<feature type="compositionally biased region" description="Basic and acidic residues" evidence="1">
    <location>
        <begin position="47"/>
        <end position="59"/>
    </location>
</feature>
<reference evidence="2 3" key="1">
    <citation type="journal article" date="2022" name="Nat. Ecol. Evol.">
        <title>A masculinizing supergene underlies an exaggerated male reproductive morph in a spider.</title>
        <authorList>
            <person name="Hendrickx F."/>
            <person name="De Corte Z."/>
            <person name="Sonet G."/>
            <person name="Van Belleghem S.M."/>
            <person name="Kostlbacher S."/>
            <person name="Vangestel C."/>
        </authorList>
    </citation>
    <scope>NUCLEOTIDE SEQUENCE [LARGE SCALE GENOMIC DNA]</scope>
    <source>
        <strain evidence="2">W744_W776</strain>
    </source>
</reference>